<name>A0A5N7C715_PETAA</name>
<accession>A0A5N7C715</accession>
<proteinExistence type="predicted"/>
<protein>
    <submittedName>
        <fullName evidence="1">Uncharacterized protein</fullName>
    </submittedName>
</protein>
<dbReference type="Proteomes" id="UP000326877">
    <property type="component" value="Unassembled WGS sequence"/>
</dbReference>
<sequence length="67" mass="7935">MRMLKTKNRSLAHFWSHAQFPVMPVEVISVSVKSTSFFELSPFQRRSSLQPEHESVDPRTFERRIVM</sequence>
<organism evidence="1">
    <name type="scientific">Petromyces alliaceus</name>
    <name type="common">Aspergillus alliaceus</name>
    <dbReference type="NCBI Taxonomy" id="209559"/>
    <lineage>
        <taxon>Eukaryota</taxon>
        <taxon>Fungi</taxon>
        <taxon>Dikarya</taxon>
        <taxon>Ascomycota</taxon>
        <taxon>Pezizomycotina</taxon>
        <taxon>Eurotiomycetes</taxon>
        <taxon>Eurotiomycetidae</taxon>
        <taxon>Eurotiales</taxon>
        <taxon>Aspergillaceae</taxon>
        <taxon>Aspergillus</taxon>
        <taxon>Aspergillus subgen. Circumdati</taxon>
    </lineage>
</organism>
<gene>
    <name evidence="1" type="ORF">BDV23DRAFT_98380</name>
</gene>
<dbReference type="AlphaFoldDB" id="A0A5N7C715"/>
<reference evidence="1" key="1">
    <citation type="submission" date="2019-04" db="EMBL/GenBank/DDBJ databases">
        <title>Friends and foes A comparative genomics studyof 23 Aspergillus species from section Flavi.</title>
        <authorList>
            <consortium name="DOE Joint Genome Institute"/>
            <person name="Kjaerbolling I."/>
            <person name="Vesth T."/>
            <person name="Frisvad J.C."/>
            <person name="Nybo J.L."/>
            <person name="Theobald S."/>
            <person name="Kildgaard S."/>
            <person name="Isbrandt T."/>
            <person name="Kuo A."/>
            <person name="Sato A."/>
            <person name="Lyhne E.K."/>
            <person name="Kogle M.E."/>
            <person name="Wiebenga A."/>
            <person name="Kun R.S."/>
            <person name="Lubbers R.J."/>
            <person name="Makela M.R."/>
            <person name="Barry K."/>
            <person name="Chovatia M."/>
            <person name="Clum A."/>
            <person name="Daum C."/>
            <person name="Haridas S."/>
            <person name="He G."/>
            <person name="LaButti K."/>
            <person name="Lipzen A."/>
            <person name="Mondo S."/>
            <person name="Riley R."/>
            <person name="Salamov A."/>
            <person name="Simmons B.A."/>
            <person name="Magnuson J.K."/>
            <person name="Henrissat B."/>
            <person name="Mortensen U.H."/>
            <person name="Larsen T.O."/>
            <person name="Devries R.P."/>
            <person name="Grigoriev I.V."/>
            <person name="Machida M."/>
            <person name="Baker S.E."/>
            <person name="Andersen M.R."/>
        </authorList>
    </citation>
    <scope>NUCLEOTIDE SEQUENCE [LARGE SCALE GENOMIC DNA]</scope>
    <source>
        <strain evidence="1">IBT 14317</strain>
    </source>
</reference>
<dbReference type="EMBL" id="ML735266">
    <property type="protein sequence ID" value="KAE8389403.1"/>
    <property type="molecule type" value="Genomic_DNA"/>
</dbReference>
<evidence type="ECO:0000313" key="1">
    <source>
        <dbReference type="EMBL" id="KAE8389403.1"/>
    </source>
</evidence>